<keyword evidence="3" id="KW-1185">Reference proteome</keyword>
<dbReference type="EMBL" id="CP086354">
    <property type="protein sequence ID" value="UNI14481.1"/>
    <property type="molecule type" value="Genomic_DNA"/>
</dbReference>
<feature type="region of interest" description="Disordered" evidence="1">
    <location>
        <begin position="315"/>
        <end position="412"/>
    </location>
</feature>
<feature type="compositionally biased region" description="Low complexity" evidence="1">
    <location>
        <begin position="216"/>
        <end position="225"/>
    </location>
</feature>
<sequence length="412" mass="44865">MGGVQELDTEDEDGAAARGLGLSARRNTRFVSDSLRFTGIDLGDRTSGTLRRRRLGDSEETDEDGSSSSRSDDIGDDDSAYGEEPAPLAIEDREESLVQSALRRISKAQAKGKADVKLSKEELGALERRRKRMQEEEERRRQASSSGGDRKKKKKEQRVAVPLSQLEPISRKKTTKAPPQSQPPPRHASAGDLPQGHGYPPAGFFPPPSSSRPRPRSGTTSSRPPSRAHDERGSSPFQYEYVPRTSSSNRHISDSVARPRSSRGSPRMEPLVLGARSNLDPFQFQTAGPRAAYAASAVGSSRRYVSGPAEMMYDSHRRRSAAPGSSLHASHRKSYGDETSEESQGSEDSSDDRGNAAHVGEHSGRRGDADIVVEVSPEPEPEPPPPLPPVTKKKSSSPVKKKSSSGSRRKRR</sequence>
<organism evidence="2 3">
    <name type="scientific">Purpureocillium takamizusanense</name>
    <dbReference type="NCBI Taxonomy" id="2060973"/>
    <lineage>
        <taxon>Eukaryota</taxon>
        <taxon>Fungi</taxon>
        <taxon>Dikarya</taxon>
        <taxon>Ascomycota</taxon>
        <taxon>Pezizomycotina</taxon>
        <taxon>Sordariomycetes</taxon>
        <taxon>Hypocreomycetidae</taxon>
        <taxon>Hypocreales</taxon>
        <taxon>Ophiocordycipitaceae</taxon>
        <taxon>Purpureocillium</taxon>
    </lineage>
</organism>
<accession>A0A9Q8V7I3</accession>
<feature type="region of interest" description="Disordered" evidence="1">
    <location>
        <begin position="39"/>
        <end position="95"/>
    </location>
</feature>
<feature type="compositionally biased region" description="Basic and acidic residues" evidence="1">
    <location>
        <begin position="112"/>
        <end position="141"/>
    </location>
</feature>
<dbReference type="AlphaFoldDB" id="A0A9Q8V7I3"/>
<dbReference type="OrthoDB" id="63113at2759"/>
<dbReference type="Proteomes" id="UP000829364">
    <property type="component" value="Chromosome 1"/>
</dbReference>
<proteinExistence type="predicted"/>
<evidence type="ECO:0000313" key="2">
    <source>
        <dbReference type="EMBL" id="UNI14481.1"/>
    </source>
</evidence>
<feature type="region of interest" description="Disordered" evidence="1">
    <location>
        <begin position="107"/>
        <end position="274"/>
    </location>
</feature>
<feature type="region of interest" description="Disordered" evidence="1">
    <location>
        <begin position="1"/>
        <end position="23"/>
    </location>
</feature>
<dbReference type="GeneID" id="72063069"/>
<feature type="compositionally biased region" description="Basic residues" evidence="1">
    <location>
        <begin position="391"/>
        <end position="412"/>
    </location>
</feature>
<feature type="compositionally biased region" description="Basic and acidic residues" evidence="1">
    <location>
        <begin position="351"/>
        <end position="369"/>
    </location>
</feature>
<reference evidence="2" key="1">
    <citation type="submission" date="2021-11" db="EMBL/GenBank/DDBJ databases">
        <title>Purpureocillium_takamizusanense_genome.</title>
        <authorList>
            <person name="Nguyen N.-H."/>
        </authorList>
    </citation>
    <scope>NUCLEOTIDE SEQUENCE</scope>
    <source>
        <strain evidence="2">PT3</strain>
    </source>
</reference>
<protein>
    <submittedName>
        <fullName evidence="2">Uncharacterized protein</fullName>
    </submittedName>
</protein>
<name>A0A9Q8V7I3_9HYPO</name>
<dbReference type="RefSeq" id="XP_047837962.1">
    <property type="nucleotide sequence ID" value="XM_047982001.1"/>
</dbReference>
<feature type="compositionally biased region" description="Acidic residues" evidence="1">
    <location>
        <begin position="338"/>
        <end position="350"/>
    </location>
</feature>
<gene>
    <name evidence="2" type="ORF">JDV02_001106</name>
</gene>
<evidence type="ECO:0000313" key="3">
    <source>
        <dbReference type="Proteomes" id="UP000829364"/>
    </source>
</evidence>
<evidence type="ECO:0000256" key="1">
    <source>
        <dbReference type="SAM" id="MobiDB-lite"/>
    </source>
</evidence>
<dbReference type="KEGG" id="ptkz:JDV02_001106"/>